<organism evidence="4 5">
    <name type="scientific">Thiorhodovibrio winogradskyi</name>
    <dbReference type="NCBI Taxonomy" id="77007"/>
    <lineage>
        <taxon>Bacteria</taxon>
        <taxon>Pseudomonadati</taxon>
        <taxon>Pseudomonadota</taxon>
        <taxon>Gammaproteobacteria</taxon>
        <taxon>Chromatiales</taxon>
        <taxon>Chromatiaceae</taxon>
        <taxon>Thiorhodovibrio</taxon>
    </lineage>
</organism>
<dbReference type="EMBL" id="CP121472">
    <property type="protein sequence ID" value="WPL18407.1"/>
    <property type="molecule type" value="Genomic_DNA"/>
</dbReference>
<protein>
    <recommendedName>
        <fullName evidence="3">Ysc84 actin-binding domain-containing protein</fullName>
    </recommendedName>
</protein>
<evidence type="ECO:0000256" key="1">
    <source>
        <dbReference type="SAM" id="MobiDB-lite"/>
    </source>
</evidence>
<gene>
    <name evidence="4" type="ORF">Thiowin_03478</name>
</gene>
<keyword evidence="2" id="KW-0732">Signal</keyword>
<dbReference type="CDD" id="cd11524">
    <property type="entry name" value="SYLF"/>
    <property type="match status" value="1"/>
</dbReference>
<dbReference type="InterPro" id="IPR051702">
    <property type="entry name" value="SH3_domain_YSC84-like"/>
</dbReference>
<dbReference type="PANTHER" id="PTHR15629">
    <property type="entry name" value="SH3YL1 PROTEIN"/>
    <property type="match status" value="1"/>
</dbReference>
<evidence type="ECO:0000256" key="2">
    <source>
        <dbReference type="SAM" id="SignalP"/>
    </source>
</evidence>
<feature type="compositionally biased region" description="Low complexity" evidence="1">
    <location>
        <begin position="38"/>
        <end position="49"/>
    </location>
</feature>
<reference evidence="4 5" key="1">
    <citation type="journal article" date="2023" name="Microorganisms">
        <title>Thiorhodovibrio frisius and Trv. litoralis spp. nov., Two Novel Members from a Clade of Fastidious Purple Sulfur Bacteria That Exhibit Unique Red-Shifted Light-Harvesting Capabilities.</title>
        <authorList>
            <person name="Methner A."/>
            <person name="Kuzyk S.B."/>
            <person name="Petersen J."/>
            <person name="Bauer S."/>
            <person name="Brinkmann H."/>
            <person name="Sichau K."/>
            <person name="Wanner G."/>
            <person name="Wolf J."/>
            <person name="Neumann-Schaal M."/>
            <person name="Henke P."/>
            <person name="Tank M."/>
            <person name="Sproer C."/>
            <person name="Bunk B."/>
            <person name="Overmann J."/>
        </authorList>
    </citation>
    <scope>NUCLEOTIDE SEQUENCE [LARGE SCALE GENOMIC DNA]</scope>
    <source>
        <strain evidence="4 5">DSM 6702</strain>
    </source>
</reference>
<sequence>MSHYITPLIGMTLSLILSGSLLTAEALAAEDGQSDDQSASARATEASTSDELKNAKERVRKAADLVQKIKSDPQAGDLLGQAKAILLIPDYARAALIVGGAGGQGVLIAKHDGEWSAPAFYNVGTIEIGAALGVEVGPVAFMIMSGDLLQSFGDMHNFALNSDAGYTVAEDSERQQTSIGKGADVVVWSATEGLYGDFAASVSDVFWDADANSAYYDGEVTATEIISGKVEDPMSPSLLSSAETP</sequence>
<evidence type="ECO:0000313" key="4">
    <source>
        <dbReference type="EMBL" id="WPL18407.1"/>
    </source>
</evidence>
<feature type="chain" id="PRO_5046173882" description="Ysc84 actin-binding domain-containing protein" evidence="2">
    <location>
        <begin position="29"/>
        <end position="245"/>
    </location>
</feature>
<evidence type="ECO:0000313" key="5">
    <source>
        <dbReference type="Proteomes" id="UP001432180"/>
    </source>
</evidence>
<dbReference type="Proteomes" id="UP001432180">
    <property type="component" value="Chromosome"/>
</dbReference>
<feature type="signal peptide" evidence="2">
    <location>
        <begin position="1"/>
        <end position="28"/>
    </location>
</feature>
<dbReference type="Pfam" id="PF04366">
    <property type="entry name" value="Ysc84"/>
    <property type="match status" value="1"/>
</dbReference>
<dbReference type="RefSeq" id="WP_328984173.1">
    <property type="nucleotide sequence ID" value="NZ_CP121472.1"/>
</dbReference>
<evidence type="ECO:0000259" key="3">
    <source>
        <dbReference type="Pfam" id="PF04366"/>
    </source>
</evidence>
<feature type="region of interest" description="Disordered" evidence="1">
    <location>
        <begin position="32"/>
        <end position="54"/>
    </location>
</feature>
<dbReference type="InterPro" id="IPR007461">
    <property type="entry name" value="Ysc84_actin-binding"/>
</dbReference>
<name>A0ABZ0SBY5_9GAMM</name>
<proteinExistence type="predicted"/>
<dbReference type="PANTHER" id="PTHR15629:SF2">
    <property type="entry name" value="SH3 DOMAIN-CONTAINING YSC84-LIKE PROTEIN 1"/>
    <property type="match status" value="1"/>
</dbReference>
<feature type="domain" description="Ysc84 actin-binding" evidence="3">
    <location>
        <begin position="125"/>
        <end position="235"/>
    </location>
</feature>
<accession>A0ABZ0SBY5</accession>
<keyword evidence="5" id="KW-1185">Reference proteome</keyword>